<feature type="domain" description="Metallo-beta-lactamase" evidence="1">
    <location>
        <begin position="29"/>
        <end position="218"/>
    </location>
</feature>
<dbReference type="Gene3D" id="3.60.15.10">
    <property type="entry name" value="Ribonuclease Z/Hydroxyacylglutathione hydrolase-like"/>
    <property type="match status" value="1"/>
</dbReference>
<dbReference type="EMBL" id="FOLO01000019">
    <property type="protein sequence ID" value="SFC81538.1"/>
    <property type="molecule type" value="Genomic_DNA"/>
</dbReference>
<dbReference type="InterPro" id="IPR036866">
    <property type="entry name" value="RibonucZ/Hydroxyglut_hydro"/>
</dbReference>
<dbReference type="Pfam" id="PF19583">
    <property type="entry name" value="ODP"/>
    <property type="match status" value="1"/>
</dbReference>
<sequence length="242" mass="27713">MKSSVIYEGKHHKWVVFGRDESKPEKIIDTNQYLICSDTESMLLDPGGIELFSPMLTGILGYTDLKNLTTLFASHQDPDIISSLGLWDKTIPNAKLYAPWLWEGFIRHFGMENIEFMPVKDEGGEIKLGSNTFRLIPAHYLHSSGNFNVYDAEAKILMSGDLGAALEKGDVPMFVENFAEHIPHMEYFHRRWMPSNRAKLNWISRVKELDIEMMAPQHGRIFKGEAVQEFLTWFEKLDVGCA</sequence>
<reference evidence="2 3" key="1">
    <citation type="submission" date="2016-10" db="EMBL/GenBank/DDBJ databases">
        <authorList>
            <person name="de Groot N.N."/>
        </authorList>
    </citation>
    <scope>NUCLEOTIDE SEQUENCE [LARGE SCALE GENOMIC DNA]</scope>
    <source>
        <strain evidence="2 3">DSM 6059</strain>
    </source>
</reference>
<dbReference type="PANTHER" id="PTHR43041">
    <property type="entry name" value="HYDROLASE, METALLO-BETA-LACTAMASE SUPERFAMILY"/>
    <property type="match status" value="1"/>
</dbReference>
<dbReference type="OrthoDB" id="9768433at2"/>
<dbReference type="AlphaFoldDB" id="A0A1I1MEP4"/>
<gene>
    <name evidence="2" type="ORF">SAMN02745724_02605</name>
</gene>
<evidence type="ECO:0000259" key="1">
    <source>
        <dbReference type="SMART" id="SM00849"/>
    </source>
</evidence>
<dbReference type="STRING" id="1123010.SAMN02745724_02605"/>
<dbReference type="Proteomes" id="UP000198862">
    <property type="component" value="Unassembled WGS sequence"/>
</dbReference>
<dbReference type="InterPro" id="IPR045761">
    <property type="entry name" value="ODP_dom"/>
</dbReference>
<dbReference type="PANTHER" id="PTHR43041:SF1">
    <property type="entry name" value="METALLO-BETA-LACTAMASE DOMAIN-CONTAINING PROTEIN"/>
    <property type="match status" value="1"/>
</dbReference>
<dbReference type="SMART" id="SM00849">
    <property type="entry name" value="Lactamase_B"/>
    <property type="match status" value="1"/>
</dbReference>
<evidence type="ECO:0000313" key="3">
    <source>
        <dbReference type="Proteomes" id="UP000198862"/>
    </source>
</evidence>
<dbReference type="RefSeq" id="WP_091984481.1">
    <property type="nucleotide sequence ID" value="NZ_FOLO01000019.1"/>
</dbReference>
<dbReference type="InterPro" id="IPR001279">
    <property type="entry name" value="Metallo-B-lactamas"/>
</dbReference>
<organism evidence="2 3">
    <name type="scientific">Pseudoalteromonas denitrificans DSM 6059</name>
    <dbReference type="NCBI Taxonomy" id="1123010"/>
    <lineage>
        <taxon>Bacteria</taxon>
        <taxon>Pseudomonadati</taxon>
        <taxon>Pseudomonadota</taxon>
        <taxon>Gammaproteobacteria</taxon>
        <taxon>Alteromonadales</taxon>
        <taxon>Pseudoalteromonadaceae</taxon>
        <taxon>Pseudoalteromonas</taxon>
    </lineage>
</organism>
<evidence type="ECO:0000313" key="2">
    <source>
        <dbReference type="EMBL" id="SFC81538.1"/>
    </source>
</evidence>
<keyword evidence="3" id="KW-1185">Reference proteome</keyword>
<dbReference type="CDD" id="cd07709">
    <property type="entry name" value="flavodiiron_proteins_MBL-fold"/>
    <property type="match status" value="1"/>
</dbReference>
<accession>A0A1I1MEP4</accession>
<dbReference type="SUPFAM" id="SSF56281">
    <property type="entry name" value="Metallo-hydrolase/oxidoreductase"/>
    <property type="match status" value="1"/>
</dbReference>
<protein>
    <submittedName>
        <fullName evidence="2">Metallo-beta-lactamase superfamily protein</fullName>
    </submittedName>
</protein>
<proteinExistence type="predicted"/>
<name>A0A1I1MEP4_9GAMM</name>